<dbReference type="GO" id="GO:0006270">
    <property type="term" value="P:DNA replication initiation"/>
    <property type="evidence" value="ECO:0007669"/>
    <property type="project" value="TreeGrafter"/>
</dbReference>
<dbReference type="Gene3D" id="1.10.8.60">
    <property type="match status" value="1"/>
</dbReference>
<dbReference type="SMART" id="SM00382">
    <property type="entry name" value="AAA"/>
    <property type="match status" value="1"/>
</dbReference>
<dbReference type="CDD" id="cd04370">
    <property type="entry name" value="BAH"/>
    <property type="match status" value="1"/>
</dbReference>
<keyword evidence="5 10" id="KW-0547">Nucleotide-binding</keyword>
<dbReference type="Pfam" id="PF00004">
    <property type="entry name" value="AAA"/>
    <property type="match status" value="1"/>
</dbReference>
<feature type="region of interest" description="Disordered" evidence="11">
    <location>
        <begin position="256"/>
        <end position="344"/>
    </location>
</feature>
<evidence type="ECO:0000313" key="13">
    <source>
        <dbReference type="EMBL" id="KIO17608.1"/>
    </source>
</evidence>
<keyword evidence="6 10" id="KW-0067">ATP-binding</keyword>
<comment type="subunit">
    <text evidence="10">ORC is composed of six subunits.</text>
</comment>
<evidence type="ECO:0000313" key="14">
    <source>
        <dbReference type="Proteomes" id="UP000054248"/>
    </source>
</evidence>
<dbReference type="AlphaFoldDB" id="A0A0C3K860"/>
<organism evidence="13 14">
    <name type="scientific">Tulasnella calospora MUT 4182</name>
    <dbReference type="NCBI Taxonomy" id="1051891"/>
    <lineage>
        <taxon>Eukaryota</taxon>
        <taxon>Fungi</taxon>
        <taxon>Dikarya</taxon>
        <taxon>Basidiomycota</taxon>
        <taxon>Agaricomycotina</taxon>
        <taxon>Agaricomycetes</taxon>
        <taxon>Cantharellales</taxon>
        <taxon>Tulasnellaceae</taxon>
        <taxon>Tulasnella</taxon>
    </lineage>
</organism>
<dbReference type="GO" id="GO:0005664">
    <property type="term" value="C:nuclear origin of replication recognition complex"/>
    <property type="evidence" value="ECO:0007669"/>
    <property type="project" value="TreeGrafter"/>
</dbReference>
<accession>A0A0C3K860</accession>
<evidence type="ECO:0000256" key="6">
    <source>
        <dbReference type="ARBA" id="ARBA00022840"/>
    </source>
</evidence>
<feature type="domain" description="BAH" evidence="12">
    <location>
        <begin position="87"/>
        <end position="224"/>
    </location>
</feature>
<keyword evidence="3 10" id="KW-0235">DNA replication</keyword>
<dbReference type="InterPro" id="IPR003593">
    <property type="entry name" value="AAA+_ATPase"/>
</dbReference>
<evidence type="ECO:0000256" key="5">
    <source>
        <dbReference type="ARBA" id="ARBA00022741"/>
    </source>
</evidence>
<evidence type="ECO:0000256" key="8">
    <source>
        <dbReference type="ARBA" id="ARBA00023125"/>
    </source>
</evidence>
<feature type="compositionally biased region" description="Low complexity" evidence="11">
    <location>
        <begin position="18"/>
        <end position="30"/>
    </location>
</feature>
<dbReference type="InterPro" id="IPR054425">
    <property type="entry name" value="Cdc6_ORC1-like_ATPase_lid"/>
</dbReference>
<dbReference type="CDD" id="cd00009">
    <property type="entry name" value="AAA"/>
    <property type="match status" value="1"/>
</dbReference>
<dbReference type="PANTHER" id="PTHR10763:SF23">
    <property type="entry name" value="ORIGIN RECOGNITION COMPLEX SUBUNIT 1"/>
    <property type="match status" value="1"/>
</dbReference>
<evidence type="ECO:0000256" key="2">
    <source>
        <dbReference type="ARBA" id="ARBA00008398"/>
    </source>
</evidence>
<dbReference type="Gene3D" id="3.40.50.300">
    <property type="entry name" value="P-loop containing nucleotide triphosphate hydrolases"/>
    <property type="match status" value="1"/>
</dbReference>
<dbReference type="InterPro" id="IPR043151">
    <property type="entry name" value="BAH_sf"/>
</dbReference>
<evidence type="ECO:0000256" key="7">
    <source>
        <dbReference type="ARBA" id="ARBA00022842"/>
    </source>
</evidence>
<dbReference type="InterPro" id="IPR050311">
    <property type="entry name" value="ORC1/CDC6"/>
</dbReference>
<dbReference type="Proteomes" id="UP000054248">
    <property type="component" value="Unassembled WGS sequence"/>
</dbReference>
<dbReference type="PROSITE" id="PS51038">
    <property type="entry name" value="BAH"/>
    <property type="match status" value="1"/>
</dbReference>
<evidence type="ECO:0000256" key="9">
    <source>
        <dbReference type="ARBA" id="ARBA00023242"/>
    </source>
</evidence>
<name>A0A0C3K860_9AGAM</name>
<reference evidence="13 14" key="1">
    <citation type="submission" date="2014-04" db="EMBL/GenBank/DDBJ databases">
        <authorList>
            <consortium name="DOE Joint Genome Institute"/>
            <person name="Kuo A."/>
            <person name="Girlanda M."/>
            <person name="Perotto S."/>
            <person name="Kohler A."/>
            <person name="Nagy L.G."/>
            <person name="Floudas D."/>
            <person name="Copeland A."/>
            <person name="Barry K.W."/>
            <person name="Cichocki N."/>
            <person name="Veneault-Fourrey C."/>
            <person name="LaButti K."/>
            <person name="Lindquist E.A."/>
            <person name="Lipzen A."/>
            <person name="Lundell T."/>
            <person name="Morin E."/>
            <person name="Murat C."/>
            <person name="Sun H."/>
            <person name="Tunlid A."/>
            <person name="Henrissat B."/>
            <person name="Grigoriev I.V."/>
            <person name="Hibbett D.S."/>
            <person name="Martin F."/>
            <person name="Nordberg H.P."/>
            <person name="Cantor M.N."/>
            <person name="Hua S.X."/>
        </authorList>
    </citation>
    <scope>NUCLEOTIDE SEQUENCE [LARGE SCALE GENOMIC DNA]</scope>
    <source>
        <strain evidence="13 14">MUT 4182</strain>
    </source>
</reference>
<feature type="region of interest" description="Disordered" evidence="11">
    <location>
        <begin position="1"/>
        <end position="51"/>
    </location>
</feature>
<dbReference type="InterPro" id="IPR027417">
    <property type="entry name" value="P-loop_NTPase"/>
</dbReference>
<keyword evidence="14" id="KW-1185">Reference proteome</keyword>
<gene>
    <name evidence="13" type="ORF">M407DRAFT_84816</name>
</gene>
<keyword evidence="8 10" id="KW-0238">DNA-binding</keyword>
<dbReference type="InterPro" id="IPR001025">
    <property type="entry name" value="BAH_dom"/>
</dbReference>
<sequence>MSQATPSRRSRRNEIFIPTPSKPSSSTTHTWIDDPIYTRPTRPEDDVPHGTDLQEDLEWETNFYRAFLRQRAANAKGKGKGKAPTEEEFVVGEPVIVNGFFKDTHVAVIIALLDVKEKESDQGSGEFAGQMALVHWFLRPNELPKTGAARAHREGEIYYTVDQAGVVPLDSILGHCDVLSPSEYDEIVGEGPRPRWTFMQQGVVEKVLCDTAFKDGLHFQLTWAKHAAAARTVSLRAPDASKDAWNLSLKGLKTGKKSSPTLLSDDEQSGEGSSGSGSDAYERGGSPSDESEAESVDEAASDEDTPRVDSENDEDVVDFSPSKKRKRTVSVPRTPTKRRQTKAVITPASKKALAARRNSMGGGRKKKIRVAAPSAVSYSETDRAALSKLPKNAHLRAMHLLHVAARPDALPGRDGEFNDVLATTLSVLEEGSGGCIYISGVPGTGKTATVHAVVRELQKMAMNNETNPFTYVEINGLRLSDPSAAYGVLWEAVSGHDVEREGHLKISAKEALKKLDRYFAGARTGPSGGAFVVLMDELDQLVTAKQDVVYNFFNWPNLANSRLVVIAVSNTHDLPERVMSGKVRSRLGMEKIQFHPYSREQLMDIVNSRLQASREGLAGIDANVIHEDAVKYASARVAAVNGDARRVLDMARRSVETVYNPQGTSPIVKMKDMTEVIKAMQNSPNAAFVRECSFVERVVLAAIIKCVKREGVSEVKWGGVTKQCMVLFDQLREDLTLTKPTHERLRFVLQSLVASKAIILESGAAADRKDISDRLAMLNMETGEVVRALSDVGKSRWENVLGA</sequence>
<dbReference type="EMBL" id="KN823363">
    <property type="protein sequence ID" value="KIO17608.1"/>
    <property type="molecule type" value="Genomic_DNA"/>
</dbReference>
<protein>
    <recommendedName>
        <fullName evidence="10">Origin recognition complex subunit 1</fullName>
    </recommendedName>
</protein>
<dbReference type="OrthoDB" id="1926878at2759"/>
<reference evidence="14" key="2">
    <citation type="submission" date="2015-01" db="EMBL/GenBank/DDBJ databases">
        <title>Evolutionary Origins and Diversification of the Mycorrhizal Mutualists.</title>
        <authorList>
            <consortium name="DOE Joint Genome Institute"/>
            <consortium name="Mycorrhizal Genomics Consortium"/>
            <person name="Kohler A."/>
            <person name="Kuo A."/>
            <person name="Nagy L.G."/>
            <person name="Floudas D."/>
            <person name="Copeland A."/>
            <person name="Barry K.W."/>
            <person name="Cichocki N."/>
            <person name="Veneault-Fourrey C."/>
            <person name="LaButti K."/>
            <person name="Lindquist E.A."/>
            <person name="Lipzen A."/>
            <person name="Lundell T."/>
            <person name="Morin E."/>
            <person name="Murat C."/>
            <person name="Riley R."/>
            <person name="Ohm R."/>
            <person name="Sun H."/>
            <person name="Tunlid A."/>
            <person name="Henrissat B."/>
            <person name="Grigoriev I.V."/>
            <person name="Hibbett D.S."/>
            <person name="Martin F."/>
        </authorList>
    </citation>
    <scope>NUCLEOTIDE SEQUENCE [LARGE SCALE GENOMIC DNA]</scope>
    <source>
        <strain evidence="14">MUT 4182</strain>
    </source>
</reference>
<dbReference type="Gene3D" id="2.30.30.490">
    <property type="match status" value="1"/>
</dbReference>
<comment type="similarity">
    <text evidence="2 10">Belongs to the ORC1 family.</text>
</comment>
<dbReference type="GO" id="GO:0033314">
    <property type="term" value="P:mitotic DNA replication checkpoint signaling"/>
    <property type="evidence" value="ECO:0007669"/>
    <property type="project" value="TreeGrafter"/>
</dbReference>
<dbReference type="GO" id="GO:0005524">
    <property type="term" value="F:ATP binding"/>
    <property type="evidence" value="ECO:0007669"/>
    <property type="project" value="UniProtKB-KW"/>
</dbReference>
<dbReference type="GO" id="GO:0003688">
    <property type="term" value="F:DNA replication origin binding"/>
    <property type="evidence" value="ECO:0007669"/>
    <property type="project" value="UniProtKB-ARBA"/>
</dbReference>
<dbReference type="FunFam" id="3.40.50.300:FF:000199">
    <property type="entry name" value="Origin recognition complex subunit 1"/>
    <property type="match status" value="1"/>
</dbReference>
<feature type="compositionally biased region" description="Acidic residues" evidence="11">
    <location>
        <begin position="289"/>
        <end position="303"/>
    </location>
</feature>
<dbReference type="GO" id="GO:0046872">
    <property type="term" value="F:metal ion binding"/>
    <property type="evidence" value="ECO:0007669"/>
    <property type="project" value="UniProtKB-KW"/>
</dbReference>
<evidence type="ECO:0000256" key="1">
    <source>
        <dbReference type="ARBA" id="ARBA00004123"/>
    </source>
</evidence>
<dbReference type="SUPFAM" id="SSF52540">
    <property type="entry name" value="P-loop containing nucleoside triphosphate hydrolases"/>
    <property type="match status" value="1"/>
</dbReference>
<keyword evidence="7" id="KW-0460">Magnesium</keyword>
<dbReference type="GO" id="GO:0016887">
    <property type="term" value="F:ATP hydrolysis activity"/>
    <property type="evidence" value="ECO:0007669"/>
    <property type="project" value="InterPro"/>
</dbReference>
<dbReference type="HOGENOM" id="CLU_012774_1_0_1"/>
<dbReference type="Pfam" id="PF22606">
    <property type="entry name" value="Cdc6-ORC-like_ATPase_lid"/>
    <property type="match status" value="1"/>
</dbReference>
<evidence type="ECO:0000259" key="12">
    <source>
        <dbReference type="PROSITE" id="PS51038"/>
    </source>
</evidence>
<evidence type="ECO:0000256" key="10">
    <source>
        <dbReference type="RuleBase" id="RU365058"/>
    </source>
</evidence>
<evidence type="ECO:0000256" key="11">
    <source>
        <dbReference type="SAM" id="MobiDB-lite"/>
    </source>
</evidence>
<dbReference type="Pfam" id="PF01426">
    <property type="entry name" value="BAH"/>
    <property type="match status" value="1"/>
</dbReference>
<evidence type="ECO:0000256" key="4">
    <source>
        <dbReference type="ARBA" id="ARBA00022723"/>
    </source>
</evidence>
<comment type="subcellular location">
    <subcellularLocation>
        <location evidence="1 10">Nucleus</location>
    </subcellularLocation>
</comment>
<dbReference type="STRING" id="1051891.A0A0C3K860"/>
<keyword evidence="9 10" id="KW-0539">Nucleus</keyword>
<keyword evidence="4" id="KW-0479">Metal-binding</keyword>
<comment type="function">
    <text evidence="10">Component of the origin recognition complex (ORC) that binds origins of replication. DNA-binding is ATP-dependent, however specific DNA sequences that define origins of replication have not been identified so far. ORC is required to assemble the pre-replication complex necessary to initiate DNA replication.</text>
</comment>
<evidence type="ECO:0000256" key="3">
    <source>
        <dbReference type="ARBA" id="ARBA00022705"/>
    </source>
</evidence>
<dbReference type="GO" id="GO:0003682">
    <property type="term" value="F:chromatin binding"/>
    <property type="evidence" value="ECO:0007669"/>
    <property type="project" value="InterPro"/>
</dbReference>
<dbReference type="PANTHER" id="PTHR10763">
    <property type="entry name" value="CELL DIVISION CONTROL PROTEIN 6-RELATED"/>
    <property type="match status" value="1"/>
</dbReference>
<proteinExistence type="inferred from homology"/>
<dbReference type="InterPro" id="IPR003959">
    <property type="entry name" value="ATPase_AAA_core"/>
</dbReference>